<dbReference type="Proteomes" id="UP000253314">
    <property type="component" value="Unassembled WGS sequence"/>
</dbReference>
<feature type="domain" description="PPM-type phosphatase" evidence="1">
    <location>
        <begin position="9"/>
        <end position="199"/>
    </location>
</feature>
<dbReference type="PANTHER" id="PTHR35801:SF1">
    <property type="entry name" value="PHOSPHOSERINE PHOSPHATASE RSBX"/>
    <property type="match status" value="1"/>
</dbReference>
<keyword evidence="3" id="KW-1185">Reference proteome</keyword>
<dbReference type="PANTHER" id="PTHR35801">
    <property type="entry name" value="PHOSPHOSERINE PHOSPHATASE RSBX"/>
    <property type="match status" value="1"/>
</dbReference>
<evidence type="ECO:0000313" key="2">
    <source>
        <dbReference type="EMBL" id="RBW67853.1"/>
    </source>
</evidence>
<gene>
    <name evidence="2" type="ORF">DS031_20120</name>
</gene>
<organism evidence="2 3">
    <name type="scientific">Bacillus taeanensis</name>
    <dbReference type="NCBI Taxonomy" id="273032"/>
    <lineage>
        <taxon>Bacteria</taxon>
        <taxon>Bacillati</taxon>
        <taxon>Bacillota</taxon>
        <taxon>Bacilli</taxon>
        <taxon>Bacillales</taxon>
        <taxon>Bacillaceae</taxon>
        <taxon>Bacillus</taxon>
    </lineage>
</organism>
<dbReference type="Pfam" id="PF07228">
    <property type="entry name" value="SpoIIE"/>
    <property type="match status" value="1"/>
</dbReference>
<evidence type="ECO:0000259" key="1">
    <source>
        <dbReference type="SMART" id="SM00331"/>
    </source>
</evidence>
<comment type="caution">
    <text evidence="2">The sequence shown here is derived from an EMBL/GenBank/DDBJ whole genome shotgun (WGS) entry which is preliminary data.</text>
</comment>
<dbReference type="AlphaFoldDB" id="A0A366XUN8"/>
<dbReference type="InterPro" id="IPR001932">
    <property type="entry name" value="PPM-type_phosphatase-like_dom"/>
</dbReference>
<sequence>MIDYYDFQTVQVSSYQQAKNGNAQCGDSYFVKKTTDEFICAIADGLGSGYIAKQSSEAAVSAVEDNYNEPIETIMEKANQSLKGMRGAVLTVFKINFQTNELSFCGVGNVHLIIYTHEGKIIRPLSYSGYLSGQRQHYHVQHLELPVPCSFIIYSDGLKVSSKSKEIVQMMHSPRDASYHIQRLIEKPTDDVTFLIGKIN</sequence>
<evidence type="ECO:0000313" key="3">
    <source>
        <dbReference type="Proteomes" id="UP000253314"/>
    </source>
</evidence>
<name>A0A366XUN8_9BACI</name>
<dbReference type="SUPFAM" id="SSF81606">
    <property type="entry name" value="PP2C-like"/>
    <property type="match status" value="1"/>
</dbReference>
<protein>
    <recommendedName>
        <fullName evidence="1">PPM-type phosphatase domain-containing protein</fullName>
    </recommendedName>
</protein>
<dbReference type="EMBL" id="QOCW01000029">
    <property type="protein sequence ID" value="RBW67853.1"/>
    <property type="molecule type" value="Genomic_DNA"/>
</dbReference>
<dbReference type="SMART" id="SM00331">
    <property type="entry name" value="PP2C_SIG"/>
    <property type="match status" value="1"/>
</dbReference>
<proteinExistence type="predicted"/>
<reference evidence="2 3" key="1">
    <citation type="submission" date="2018-07" db="EMBL/GenBank/DDBJ databases">
        <title>Lottiidibacillus patelloidae gen. nov., sp. nov., isolated from the intestinal tract of a marine limpet and the reclassification of B. taeanensis BH030017T, B. algicola KMM 3737T and B. hwajinpoensis SW-72T as genus Lottiidibacillus.</title>
        <authorList>
            <person name="Liu R."/>
            <person name="Huang Z."/>
        </authorList>
    </citation>
    <scope>NUCLEOTIDE SEQUENCE [LARGE SCALE GENOMIC DNA]</scope>
    <source>
        <strain evidence="2 3">BH030017</strain>
    </source>
</reference>
<accession>A0A366XUN8</accession>
<dbReference type="RefSeq" id="WP_113807995.1">
    <property type="nucleotide sequence ID" value="NZ_QOCW01000029.1"/>
</dbReference>
<dbReference type="InterPro" id="IPR036457">
    <property type="entry name" value="PPM-type-like_dom_sf"/>
</dbReference>
<dbReference type="OrthoDB" id="1090916at2"/>
<dbReference type="InterPro" id="IPR039248">
    <property type="entry name" value="Ptase_RsbX"/>
</dbReference>
<dbReference type="Gene3D" id="3.60.40.10">
    <property type="entry name" value="PPM-type phosphatase domain"/>
    <property type="match status" value="1"/>
</dbReference>